<name>A0A448XD83_9PLAT</name>
<keyword evidence="3" id="KW-1185">Reference proteome</keyword>
<dbReference type="AlphaFoldDB" id="A0A448XD83"/>
<dbReference type="Proteomes" id="UP000784294">
    <property type="component" value="Unassembled WGS sequence"/>
</dbReference>
<dbReference type="EMBL" id="CAAALY010246977">
    <property type="protein sequence ID" value="VEL34097.1"/>
    <property type="molecule type" value="Genomic_DNA"/>
</dbReference>
<sequence>MEEEDTEKLFEPNPFSFIFGVGQEEATVGRDSNVNLRPKTETLTIRSDWPHGRFLSPLSTPFPPPSEKRRSRSCLVKSQRRMHPLPQDPQQKHQVQTSGQPASAIPTHLPPPTSRLQTRSVAASLSACM</sequence>
<proteinExistence type="predicted"/>
<evidence type="ECO:0000313" key="2">
    <source>
        <dbReference type="EMBL" id="VEL34097.1"/>
    </source>
</evidence>
<accession>A0A448XD83</accession>
<feature type="region of interest" description="Disordered" evidence="1">
    <location>
        <begin position="52"/>
        <end position="118"/>
    </location>
</feature>
<comment type="caution">
    <text evidence="2">The sequence shown here is derived from an EMBL/GenBank/DDBJ whole genome shotgun (WGS) entry which is preliminary data.</text>
</comment>
<organism evidence="2 3">
    <name type="scientific">Protopolystoma xenopodis</name>
    <dbReference type="NCBI Taxonomy" id="117903"/>
    <lineage>
        <taxon>Eukaryota</taxon>
        <taxon>Metazoa</taxon>
        <taxon>Spiralia</taxon>
        <taxon>Lophotrochozoa</taxon>
        <taxon>Platyhelminthes</taxon>
        <taxon>Monogenea</taxon>
        <taxon>Polyopisthocotylea</taxon>
        <taxon>Polystomatidea</taxon>
        <taxon>Polystomatidae</taxon>
        <taxon>Protopolystoma</taxon>
    </lineage>
</organism>
<evidence type="ECO:0000256" key="1">
    <source>
        <dbReference type="SAM" id="MobiDB-lite"/>
    </source>
</evidence>
<reference evidence="2" key="1">
    <citation type="submission" date="2018-11" db="EMBL/GenBank/DDBJ databases">
        <authorList>
            <consortium name="Pathogen Informatics"/>
        </authorList>
    </citation>
    <scope>NUCLEOTIDE SEQUENCE</scope>
</reference>
<feature type="compositionally biased region" description="Polar residues" evidence="1">
    <location>
        <begin position="88"/>
        <end position="101"/>
    </location>
</feature>
<protein>
    <submittedName>
        <fullName evidence="2">Uncharacterized protein</fullName>
    </submittedName>
</protein>
<gene>
    <name evidence="2" type="ORF">PXEA_LOCUS27537</name>
</gene>
<evidence type="ECO:0000313" key="3">
    <source>
        <dbReference type="Proteomes" id="UP000784294"/>
    </source>
</evidence>